<accession>A0AAX2DRU5</accession>
<dbReference type="NCBIfam" id="TIGR02687">
    <property type="entry name" value="BREX-1 system phosphatase PglZ type A"/>
    <property type="match status" value="1"/>
</dbReference>
<dbReference type="EMBL" id="FNMX01000011">
    <property type="protein sequence ID" value="SDX13959.1"/>
    <property type="molecule type" value="Genomic_DNA"/>
</dbReference>
<dbReference type="SUPFAM" id="SSF53649">
    <property type="entry name" value="Alkaline phosphatase-like"/>
    <property type="match status" value="1"/>
</dbReference>
<dbReference type="InterPro" id="IPR014060">
    <property type="entry name" value="PglZ"/>
</dbReference>
<dbReference type="RefSeq" id="WP_074673981.1">
    <property type="nucleotide sequence ID" value="NZ_FNMX01000011.1"/>
</dbReference>
<dbReference type="Gene3D" id="3.40.720.10">
    <property type="entry name" value="Alkaline Phosphatase, subunit A"/>
    <property type="match status" value="1"/>
</dbReference>
<gene>
    <name evidence="1" type="ORF">SAMN05421782_11199</name>
</gene>
<reference evidence="1 2" key="1">
    <citation type="submission" date="2016-10" db="EMBL/GenBank/DDBJ databases">
        <authorList>
            <person name="Varghese N."/>
            <person name="Submissions S."/>
        </authorList>
    </citation>
    <scope>NUCLEOTIDE SEQUENCE [LARGE SCALE GENOMIC DNA]</scope>
    <source>
        <strain evidence="1 2">ATCC 49954</strain>
    </source>
</reference>
<dbReference type="InterPro" id="IPR017850">
    <property type="entry name" value="Alkaline_phosphatase_core_sf"/>
</dbReference>
<dbReference type="Pfam" id="PF08665">
    <property type="entry name" value="PglZ"/>
    <property type="match status" value="1"/>
</dbReference>
<evidence type="ECO:0000313" key="2">
    <source>
        <dbReference type="Proteomes" id="UP000183610"/>
    </source>
</evidence>
<evidence type="ECO:0000313" key="1">
    <source>
        <dbReference type="EMBL" id="SDX13959.1"/>
    </source>
</evidence>
<name>A0AAX2DRU5_LISIV</name>
<proteinExistence type="predicted"/>
<organism evidence="1 2">
    <name type="scientific">Listeria ivanovii</name>
    <dbReference type="NCBI Taxonomy" id="1638"/>
    <lineage>
        <taxon>Bacteria</taxon>
        <taxon>Bacillati</taxon>
        <taxon>Bacillota</taxon>
        <taxon>Bacilli</taxon>
        <taxon>Bacillales</taxon>
        <taxon>Listeriaceae</taxon>
        <taxon>Listeria</taxon>
    </lineage>
</organism>
<sequence>MDTEIIAHLEAQFSKPLKAGEERHIVFWYDEQKEYNDEILNLEMKEVEVLIVTENNYFKTKYILEFQKRRSHFLLYFPSKQPKDVDNPLLDILLFSEVFQINIVEEFLLELEITDKNVLTRYPHFFQNKRRRDAFKRVYSPNVSVDKAILASLVTKKRSEFNDILLTIFFDPMKIEDIRKFGSITYFWEEIERFFGYTSNQQTLTELQERLVFTNIANELDYKVASYPYLTVPMNVQIFMNMWIKEDSYQSVTEMIAIKYDLEKQFESIDLEKLVCASTLVLFDEMIIKQIAIKLASETVEFQLLESYIKKRMSLSSFPQFVSKYLVLKEAIQILLCPIDFPYKQEDIWHEYRTNYYKIDQSYRHFCCEFSKLMNVDEAMEDLRVYVEDFYQTNFLTNLTEKWTSSIVKAKSFQIDSEKRQIDFYEEKISGFVNKEQRVFIIISDALRFEVAKELEIQFRKEPKYELQMTDMAGVVPSYTDLGMAALLPHKNISLNEKGKVLVDGKSTQGKKAREKVLKENSTEKAHVFTSKEIQNLTRAELRSISSGKKLFYIFQDGIDATGDHKANEHRVFHAVNKTLQELRQIVRKLVSHLSATNILITSDHGFLYTDKKIRKQNKLNMPEMKQIVRGKRFIINQQTESNLLAFPSTGLTSNIWTVHTPRGLQRFEIKGVSGNYFHGGCSLQEMFLPLLEIKVNKSASEMEHVAVVLISQTRSITNYQMSLTFLQTTEVSIEKQNSQVEFVFVDDFNKEISNKVKIIADSKEKTLENRLTKIDFVFLNKLYKPHEKCYLNMELNGNLTREPFTIDLFYSEE</sequence>
<comment type="caution">
    <text evidence="1">The sequence shown here is derived from an EMBL/GenBank/DDBJ whole genome shotgun (WGS) entry which is preliminary data.</text>
</comment>
<dbReference type="Proteomes" id="UP000183610">
    <property type="component" value="Unassembled WGS sequence"/>
</dbReference>
<dbReference type="AlphaFoldDB" id="A0AAX2DRU5"/>
<protein>
    <submittedName>
        <fullName evidence="1">TIGR02687 family protein</fullName>
    </submittedName>
</protein>